<keyword evidence="9" id="KW-1185">Reference proteome</keyword>
<evidence type="ECO:0000256" key="6">
    <source>
        <dbReference type="SAM" id="Phobius"/>
    </source>
</evidence>
<evidence type="ECO:0000256" key="2">
    <source>
        <dbReference type="ARBA" id="ARBA00009399"/>
    </source>
</evidence>
<dbReference type="PANTHER" id="PTHR38459:SF1">
    <property type="entry name" value="PROPHAGE BACTOPRENOL-LINKED GLUCOSE TRANSLOCASE HOMOLOG"/>
    <property type="match status" value="1"/>
</dbReference>
<evidence type="ECO:0000256" key="5">
    <source>
        <dbReference type="ARBA" id="ARBA00023136"/>
    </source>
</evidence>
<dbReference type="GO" id="GO:0000271">
    <property type="term" value="P:polysaccharide biosynthetic process"/>
    <property type="evidence" value="ECO:0007669"/>
    <property type="project" value="InterPro"/>
</dbReference>
<dbReference type="GO" id="GO:0005886">
    <property type="term" value="C:plasma membrane"/>
    <property type="evidence" value="ECO:0007669"/>
    <property type="project" value="TreeGrafter"/>
</dbReference>
<evidence type="ECO:0000259" key="7">
    <source>
        <dbReference type="Pfam" id="PF04138"/>
    </source>
</evidence>
<dbReference type="RefSeq" id="WP_159527170.1">
    <property type="nucleotide sequence ID" value="NZ_WUUU01000143.1"/>
</dbReference>
<evidence type="ECO:0000313" key="9">
    <source>
        <dbReference type="Proteomes" id="UP000471521"/>
    </source>
</evidence>
<dbReference type="AlphaFoldDB" id="A0A6B0SMJ9"/>
<keyword evidence="5 6" id="KW-0472">Membrane</keyword>
<comment type="similarity">
    <text evidence="2">Belongs to the GtrA family.</text>
</comment>
<protein>
    <submittedName>
        <fullName evidence="8">GtrA family protein</fullName>
    </submittedName>
</protein>
<evidence type="ECO:0000313" key="8">
    <source>
        <dbReference type="EMBL" id="MXR21726.1"/>
    </source>
</evidence>
<feature type="transmembrane region" description="Helical" evidence="6">
    <location>
        <begin position="128"/>
        <end position="148"/>
    </location>
</feature>
<dbReference type="Proteomes" id="UP000471521">
    <property type="component" value="Unassembled WGS sequence"/>
</dbReference>
<sequence>MTLDDRLQAVVPERFEELASAVRFGQFVSVGAVGAVFDVTTLVLLTQVAGLSAAIANVASIETAILVMFAVNEHWTFAGEGAMDVRSVGRRLLRSHLVRAGGSTIQYVLFVAVFYTVTVDLAVAGVDLWLVVVKGGAIGVAMLVNYVFESLFTWRVHHDDPGE</sequence>
<dbReference type="InterPro" id="IPR007267">
    <property type="entry name" value="GtrA_DPMS_TM"/>
</dbReference>
<dbReference type="InterPro" id="IPR051401">
    <property type="entry name" value="GtrA_CellWall_Glycosyl"/>
</dbReference>
<feature type="domain" description="GtrA/DPMS transmembrane" evidence="7">
    <location>
        <begin position="26"/>
        <end position="154"/>
    </location>
</feature>
<comment type="subcellular location">
    <subcellularLocation>
        <location evidence="1">Membrane</location>
        <topology evidence="1">Multi-pass membrane protein</topology>
    </subcellularLocation>
</comment>
<keyword evidence="3 6" id="KW-0812">Transmembrane</keyword>
<feature type="transmembrane region" description="Helical" evidence="6">
    <location>
        <begin position="21"/>
        <end position="45"/>
    </location>
</feature>
<accession>A0A6B0SMJ9</accession>
<name>A0A6B0SMJ9_9EURY</name>
<feature type="transmembrane region" description="Helical" evidence="6">
    <location>
        <begin position="92"/>
        <end position="116"/>
    </location>
</feature>
<dbReference type="EMBL" id="WUUU01000143">
    <property type="protein sequence ID" value="MXR21726.1"/>
    <property type="molecule type" value="Genomic_DNA"/>
</dbReference>
<organism evidence="8 9">
    <name type="scientific">Halobacterium bonnevillei</name>
    <dbReference type="NCBI Taxonomy" id="2692200"/>
    <lineage>
        <taxon>Archaea</taxon>
        <taxon>Methanobacteriati</taxon>
        <taxon>Methanobacteriota</taxon>
        <taxon>Stenosarchaea group</taxon>
        <taxon>Halobacteria</taxon>
        <taxon>Halobacteriales</taxon>
        <taxon>Halobacteriaceae</taxon>
        <taxon>Halobacterium</taxon>
    </lineage>
</organism>
<dbReference type="OrthoDB" id="44002at2157"/>
<proteinExistence type="inferred from homology"/>
<gene>
    <name evidence="8" type="ORF">GRX66_14335</name>
</gene>
<evidence type="ECO:0000256" key="3">
    <source>
        <dbReference type="ARBA" id="ARBA00022692"/>
    </source>
</evidence>
<dbReference type="Pfam" id="PF04138">
    <property type="entry name" value="GtrA_DPMS_TM"/>
    <property type="match status" value="1"/>
</dbReference>
<reference evidence="8 9" key="1">
    <citation type="submission" date="2019-12" db="EMBL/GenBank/DDBJ databases">
        <title>Isolation and characterization of three novel carbon monoxide-oxidizing members of Halobacteria from salione crusts and soils.</title>
        <authorList>
            <person name="Myers M.R."/>
            <person name="King G.M."/>
        </authorList>
    </citation>
    <scope>NUCLEOTIDE SEQUENCE [LARGE SCALE GENOMIC DNA]</scope>
    <source>
        <strain evidence="8 9">PCN9</strain>
    </source>
</reference>
<evidence type="ECO:0000256" key="4">
    <source>
        <dbReference type="ARBA" id="ARBA00022989"/>
    </source>
</evidence>
<comment type="caution">
    <text evidence="8">The sequence shown here is derived from an EMBL/GenBank/DDBJ whole genome shotgun (WGS) entry which is preliminary data.</text>
</comment>
<dbReference type="PANTHER" id="PTHR38459">
    <property type="entry name" value="PROPHAGE BACTOPRENOL-LINKED GLUCOSE TRANSLOCASE HOMOLOG"/>
    <property type="match status" value="1"/>
</dbReference>
<evidence type="ECO:0000256" key="1">
    <source>
        <dbReference type="ARBA" id="ARBA00004141"/>
    </source>
</evidence>
<keyword evidence="4 6" id="KW-1133">Transmembrane helix</keyword>
<feature type="transmembrane region" description="Helical" evidence="6">
    <location>
        <begin position="51"/>
        <end position="71"/>
    </location>
</feature>